<protein>
    <submittedName>
        <fullName evidence="2">Uncharacterized protein</fullName>
    </submittedName>
</protein>
<evidence type="ECO:0000256" key="1">
    <source>
        <dbReference type="SAM" id="MobiDB-lite"/>
    </source>
</evidence>
<dbReference type="AlphaFoldDB" id="A0A9D4P8J2"/>
<feature type="compositionally biased region" description="Polar residues" evidence="1">
    <location>
        <begin position="7"/>
        <end position="34"/>
    </location>
</feature>
<organism evidence="2">
    <name type="scientific">Dermatophagoides farinae</name>
    <name type="common">American house dust mite</name>
    <dbReference type="NCBI Taxonomy" id="6954"/>
    <lineage>
        <taxon>Eukaryota</taxon>
        <taxon>Metazoa</taxon>
        <taxon>Ecdysozoa</taxon>
        <taxon>Arthropoda</taxon>
        <taxon>Chelicerata</taxon>
        <taxon>Arachnida</taxon>
        <taxon>Acari</taxon>
        <taxon>Acariformes</taxon>
        <taxon>Sarcoptiformes</taxon>
        <taxon>Astigmata</taxon>
        <taxon>Psoroptidia</taxon>
        <taxon>Analgoidea</taxon>
        <taxon>Pyroglyphidae</taxon>
        <taxon>Dermatophagoidinae</taxon>
        <taxon>Dermatophagoides</taxon>
    </lineage>
</organism>
<reference evidence="2" key="2">
    <citation type="journal article" date="2021" name="World Allergy Organ. J.">
        <title>Chromosome-level assembly of Dermatophagoides farinae genome and transcriptome reveals two novel allergens Der f 37 and Der f 39.</title>
        <authorList>
            <person name="Chen J."/>
            <person name="Cai Z."/>
            <person name="Fan D."/>
            <person name="Hu J."/>
            <person name="Hou Y."/>
            <person name="He Y."/>
            <person name="Zhang Z."/>
            <person name="Zhao Z."/>
            <person name="Gao P."/>
            <person name="Hu W."/>
            <person name="Sun J."/>
            <person name="Li J."/>
            <person name="Ji K."/>
        </authorList>
    </citation>
    <scope>NUCLEOTIDE SEQUENCE</scope>
    <source>
        <strain evidence="2">JKM2019</strain>
    </source>
</reference>
<proteinExistence type="predicted"/>
<dbReference type="EMBL" id="SDOV01000001">
    <property type="protein sequence ID" value="KAH7646067.1"/>
    <property type="molecule type" value="Genomic_DNA"/>
</dbReference>
<reference evidence="2" key="1">
    <citation type="submission" date="2020-06" db="EMBL/GenBank/DDBJ databases">
        <authorList>
            <person name="Ji K."/>
            <person name="Li J."/>
        </authorList>
    </citation>
    <scope>NUCLEOTIDE SEQUENCE</scope>
    <source>
        <strain evidence="2">JKM2019</strain>
        <tissue evidence="2">Whole body</tissue>
    </source>
</reference>
<name>A0A9D4P8J2_DERFA</name>
<accession>A0A9D4P8J2</accession>
<gene>
    <name evidence="2" type="ORF">HUG17_1605</name>
</gene>
<evidence type="ECO:0000313" key="2">
    <source>
        <dbReference type="EMBL" id="KAH7646067.1"/>
    </source>
</evidence>
<comment type="caution">
    <text evidence="2">The sequence shown here is derived from an EMBL/GenBank/DDBJ whole genome shotgun (WGS) entry which is preliminary data.</text>
</comment>
<feature type="region of interest" description="Disordered" evidence="1">
    <location>
        <begin position="1"/>
        <end position="34"/>
    </location>
</feature>
<sequence>MKKNPISCVSTNQTVKLTNRSDEQQQQQSIHSSNGEHILKTFSNKLPFYYNNDKNVRTYIELFCTVPTSSPKKTILDHLY</sequence>
<dbReference type="Proteomes" id="UP000828236">
    <property type="component" value="Unassembled WGS sequence"/>
</dbReference>